<protein>
    <submittedName>
        <fullName evidence="2">Tetratricopeptide repeat protein</fullName>
    </submittedName>
</protein>
<dbReference type="AlphaFoldDB" id="A0A6B3TPV8"/>
<evidence type="ECO:0000256" key="1">
    <source>
        <dbReference type="PROSITE-ProRule" id="PRU00339"/>
    </source>
</evidence>
<reference evidence="2" key="1">
    <citation type="submission" date="2020-02" db="EMBL/GenBank/DDBJ databases">
        <title>Bacillus sedimentmangrovi sp. nov., isolated from sediment of the mangrove ecosystem.</title>
        <authorList>
            <person name="Liu G."/>
        </authorList>
    </citation>
    <scope>NUCLEOTIDE SEQUENCE [LARGE SCALE GENOMIC DNA]</scope>
    <source>
        <strain evidence="2">SgZ-7</strain>
    </source>
</reference>
<evidence type="ECO:0000313" key="3">
    <source>
        <dbReference type="Proteomes" id="UP000481621"/>
    </source>
</evidence>
<dbReference type="PROSITE" id="PS50005">
    <property type="entry name" value="TPR"/>
    <property type="match status" value="1"/>
</dbReference>
<dbReference type="InterPro" id="IPR019734">
    <property type="entry name" value="TPR_rpt"/>
</dbReference>
<dbReference type="Pfam" id="PF14559">
    <property type="entry name" value="TPR_19"/>
    <property type="match status" value="1"/>
</dbReference>
<dbReference type="RefSeq" id="WP_163250861.1">
    <property type="nucleotide sequence ID" value="NZ_JAAIUV010000006.1"/>
</dbReference>
<keyword evidence="3" id="KW-1185">Reference proteome</keyword>
<feature type="repeat" description="TPR" evidence="1">
    <location>
        <begin position="20"/>
        <end position="53"/>
    </location>
</feature>
<sequence length="346" mass="40644">MRKRKRIKRKNNVLFFPGAEKKLIDKGMENLQNKNYSEAIRYLEEANVLDPDNEQVLFGLVFSYIEAGSFEKAKALTTEMLQKGIGDYIYMVELYLTILVHLHEYEEIITTIEALYEENAIPFERYDHFKTMLHYSRKMAENHVESENTKPVAEKMKLEMTELDLHKLSQKNLNEQMAIVTNITNKNIRPYLNEIEEYLADDNGHPFIKTILLSLLKEQEVDRKIIVRKFNMEIEVIPYELPGVKEQPQMLGIKSLSESYLENENPTLLMNITEMLERIFYMSYPFELHPTPPHIWAAALHYIVQQYLGLEPMIGKIVDKYCAARDEIAQVLDQIEEIEKISYPNL</sequence>
<accession>A0A6B3TPV8</accession>
<organism evidence="2 3">
    <name type="scientific">Neobacillus thermocopriae</name>
    <dbReference type="NCBI Taxonomy" id="1215031"/>
    <lineage>
        <taxon>Bacteria</taxon>
        <taxon>Bacillati</taxon>
        <taxon>Bacillota</taxon>
        <taxon>Bacilli</taxon>
        <taxon>Bacillales</taxon>
        <taxon>Bacillaceae</taxon>
        <taxon>Neobacillus</taxon>
    </lineage>
</organism>
<dbReference type="InterPro" id="IPR011990">
    <property type="entry name" value="TPR-like_helical_dom_sf"/>
</dbReference>
<keyword evidence="1" id="KW-0802">TPR repeat</keyword>
<gene>
    <name evidence="2" type="ORF">G4Z05_05650</name>
</gene>
<comment type="caution">
    <text evidence="2">The sequence shown here is derived from an EMBL/GenBank/DDBJ whole genome shotgun (WGS) entry which is preliminary data.</text>
</comment>
<dbReference type="EMBL" id="JAAIUV010000006">
    <property type="protein sequence ID" value="NEX78379.1"/>
    <property type="molecule type" value="Genomic_DNA"/>
</dbReference>
<dbReference type="Gene3D" id="1.25.40.10">
    <property type="entry name" value="Tetratricopeptide repeat domain"/>
    <property type="match status" value="1"/>
</dbReference>
<dbReference type="SUPFAM" id="SSF48452">
    <property type="entry name" value="TPR-like"/>
    <property type="match status" value="1"/>
</dbReference>
<dbReference type="Proteomes" id="UP000481621">
    <property type="component" value="Unassembled WGS sequence"/>
</dbReference>
<evidence type="ECO:0000313" key="2">
    <source>
        <dbReference type="EMBL" id="NEX78379.1"/>
    </source>
</evidence>
<proteinExistence type="predicted"/>
<name>A0A6B3TPV8_9BACI</name>